<dbReference type="Pfam" id="PF05193">
    <property type="entry name" value="Peptidase_M16_C"/>
    <property type="match status" value="2"/>
</dbReference>
<dbReference type="RefSeq" id="WP_073569721.1">
    <property type="nucleotide sequence ID" value="NZ_FRXN01000001.1"/>
</dbReference>
<evidence type="ECO:0000256" key="1">
    <source>
        <dbReference type="ARBA" id="ARBA00001947"/>
    </source>
</evidence>
<dbReference type="InterPro" id="IPR007863">
    <property type="entry name" value="Peptidase_M16_C"/>
</dbReference>
<keyword evidence="12" id="KW-1185">Reference proteome</keyword>
<evidence type="ECO:0000256" key="2">
    <source>
        <dbReference type="ARBA" id="ARBA00007261"/>
    </source>
</evidence>
<dbReference type="EMBL" id="FRXN01000001">
    <property type="protein sequence ID" value="SHO59376.1"/>
    <property type="molecule type" value="Genomic_DNA"/>
</dbReference>
<evidence type="ECO:0000256" key="4">
    <source>
        <dbReference type="ARBA" id="ARBA00022723"/>
    </source>
</evidence>
<dbReference type="AlphaFoldDB" id="A0A1M7Z400"/>
<keyword evidence="5" id="KW-0378">Hydrolase</keyword>
<comment type="cofactor">
    <cofactor evidence="1">
        <name>Zn(2+)</name>
        <dbReference type="ChEBI" id="CHEBI:29105"/>
    </cofactor>
</comment>
<organism evidence="11 12">
    <name type="scientific">Algoriphagus zhangzhouensis</name>
    <dbReference type="NCBI Taxonomy" id="1073327"/>
    <lineage>
        <taxon>Bacteria</taxon>
        <taxon>Pseudomonadati</taxon>
        <taxon>Bacteroidota</taxon>
        <taxon>Cytophagia</taxon>
        <taxon>Cytophagales</taxon>
        <taxon>Cyclobacteriaceae</taxon>
        <taxon>Algoriphagus</taxon>
    </lineage>
</organism>
<keyword evidence="3 11" id="KW-0645">Protease</keyword>
<protein>
    <submittedName>
        <fullName evidence="11">Zinc protease</fullName>
    </submittedName>
</protein>
<dbReference type="GO" id="GO:0004222">
    <property type="term" value="F:metalloendopeptidase activity"/>
    <property type="evidence" value="ECO:0007669"/>
    <property type="project" value="InterPro"/>
</dbReference>
<feature type="domain" description="Peptidase M16 C-terminal" evidence="10">
    <location>
        <begin position="209"/>
        <end position="389"/>
    </location>
</feature>
<evidence type="ECO:0000259" key="9">
    <source>
        <dbReference type="Pfam" id="PF00675"/>
    </source>
</evidence>
<dbReference type="Proteomes" id="UP000184609">
    <property type="component" value="Unassembled WGS sequence"/>
</dbReference>
<accession>A0A1M7Z400</accession>
<dbReference type="InterPro" id="IPR001431">
    <property type="entry name" value="Pept_M16_Zn_BS"/>
</dbReference>
<sequence>MQKITLSFLVLVSLTGISFGQQFTDLSQEVPMDPAFRTGVLPNGLTYYIRENKESEGRASFYIYQNVGAVLEHDNQNGLAHFLEHMAFNGTQTFPGKSMLNMLERHGVQFGKDINAYTSTNETVYNISRVPTENAALVDSCLMVLRDWSNELSLEEEEIDAERGVITEEWRSRYNVGYRIGEQVDEAKYNGTIYAYRNVIGDMEVVKNFEYQALKDFYHDWYRTDLQAISVIGDIDVDAVEDRIVEMFSAIPAVKNPKERPFIVIPDHKEPKYAVATDKEVENQSVSLRIRYENPSDNTIGGLKESYIASFFNALIRARIRELIVKGDAPFLGGSLSSSSLVKGYGIYSVTATSKVGELNAAFEGIYTELQRVLQHGFTEGELERLKTNTLVSAENRYNRRDKITNDSYANSLKRTYLDGISVPDADFSYDFVKEVVAGITVEEVSQFATNFLKKENRVFTIVSPENQENEVPTLTELEEILAKVNRQELSAYEDDVPDQKELISDMPKPGEILNIKQLEDFGAEEWTLSNGAKVVFKHADYQKDVVGIEAVSVGGSSLYEPKDLPSVKGADVFVNSFGIGDFDEDSFKKIMTGKTANSGFNISDTYESVSGSAVSKDIETMLQLIYLRFEAPRFDKERFDVLMKKRYEALENQVETANSIQQDTLGHILANGNPRAIKYDKDYLDQIDFDRIKEIYLDRFSDASDFTFFIVGDIDKEELKPLVEQYIGSIHDIDRTEDWIDHDDFSPKGENQFRIGIPMVEPKGTVYIKMKNDLKYSREQVVYHSILGSILKLRYTESIREKEGGTYGVSVRTDSDRIPRNGQTLNISFQCDPENTDALKRIVYDEIEKVKEGVSEEDLKKVVFNIKKNTEDRMENNSYWLRALKSFYQFNEDITSSAYLDDILDKVSSKDIQNYAKKFFKRPNIVDVIFYPEGTEDKTVAEKD</sequence>
<dbReference type="GO" id="GO:0006508">
    <property type="term" value="P:proteolysis"/>
    <property type="evidence" value="ECO:0007669"/>
    <property type="project" value="UniProtKB-KW"/>
</dbReference>
<evidence type="ECO:0000256" key="8">
    <source>
        <dbReference type="RuleBase" id="RU004447"/>
    </source>
</evidence>
<dbReference type="InterPro" id="IPR050626">
    <property type="entry name" value="Peptidase_M16"/>
</dbReference>
<evidence type="ECO:0000313" key="11">
    <source>
        <dbReference type="EMBL" id="SHO59376.1"/>
    </source>
</evidence>
<gene>
    <name evidence="11" type="ORF">SAMN04488108_0011</name>
</gene>
<dbReference type="InterPro" id="IPR011249">
    <property type="entry name" value="Metalloenz_LuxS/M16"/>
</dbReference>
<keyword evidence="6" id="KW-0862">Zinc</keyword>
<proteinExistence type="inferred from homology"/>
<comment type="similarity">
    <text evidence="2 8">Belongs to the peptidase M16 family.</text>
</comment>
<name>A0A1M7Z400_9BACT</name>
<dbReference type="PROSITE" id="PS00143">
    <property type="entry name" value="INSULINASE"/>
    <property type="match status" value="1"/>
</dbReference>
<feature type="domain" description="Peptidase M16 C-terminal" evidence="10">
    <location>
        <begin position="688"/>
        <end position="864"/>
    </location>
</feature>
<dbReference type="OrthoDB" id="9811314at2"/>
<evidence type="ECO:0000313" key="12">
    <source>
        <dbReference type="Proteomes" id="UP000184609"/>
    </source>
</evidence>
<feature type="domain" description="Peptidase M16 N-terminal" evidence="9">
    <location>
        <begin position="51"/>
        <end position="175"/>
    </location>
</feature>
<dbReference type="Pfam" id="PF00675">
    <property type="entry name" value="Peptidase_M16"/>
    <property type="match status" value="1"/>
</dbReference>
<reference evidence="12" key="1">
    <citation type="submission" date="2016-12" db="EMBL/GenBank/DDBJ databases">
        <authorList>
            <person name="Varghese N."/>
            <person name="Submissions S."/>
        </authorList>
    </citation>
    <scope>NUCLEOTIDE SEQUENCE [LARGE SCALE GENOMIC DNA]</scope>
    <source>
        <strain evidence="12">DSM 25035</strain>
    </source>
</reference>
<dbReference type="GO" id="GO:0046872">
    <property type="term" value="F:metal ion binding"/>
    <property type="evidence" value="ECO:0007669"/>
    <property type="project" value="UniProtKB-KW"/>
</dbReference>
<dbReference type="SUPFAM" id="SSF63411">
    <property type="entry name" value="LuxS/MPP-like metallohydrolase"/>
    <property type="match status" value="4"/>
</dbReference>
<dbReference type="PANTHER" id="PTHR43690">
    <property type="entry name" value="NARDILYSIN"/>
    <property type="match status" value="1"/>
</dbReference>
<dbReference type="STRING" id="1073327.SAMN04488108_0011"/>
<keyword evidence="7" id="KW-0482">Metalloprotease</keyword>
<evidence type="ECO:0000256" key="7">
    <source>
        <dbReference type="ARBA" id="ARBA00023049"/>
    </source>
</evidence>
<evidence type="ECO:0000256" key="5">
    <source>
        <dbReference type="ARBA" id="ARBA00022801"/>
    </source>
</evidence>
<dbReference type="Gene3D" id="3.30.830.10">
    <property type="entry name" value="Metalloenzyme, LuxS/M16 peptidase-like"/>
    <property type="match status" value="4"/>
</dbReference>
<evidence type="ECO:0000256" key="6">
    <source>
        <dbReference type="ARBA" id="ARBA00022833"/>
    </source>
</evidence>
<keyword evidence="4" id="KW-0479">Metal-binding</keyword>
<evidence type="ECO:0000259" key="10">
    <source>
        <dbReference type="Pfam" id="PF05193"/>
    </source>
</evidence>
<evidence type="ECO:0000256" key="3">
    <source>
        <dbReference type="ARBA" id="ARBA00022670"/>
    </source>
</evidence>
<dbReference type="InterPro" id="IPR011765">
    <property type="entry name" value="Pept_M16_N"/>
</dbReference>
<dbReference type="PANTHER" id="PTHR43690:SF17">
    <property type="entry name" value="PROTEIN YHJJ"/>
    <property type="match status" value="1"/>
</dbReference>